<feature type="domain" description="CobQ/CobB/MinD/ParA nucleotide binding" evidence="1">
    <location>
        <begin position="11"/>
        <end position="179"/>
    </location>
</feature>
<dbReference type="EMBL" id="VLLB01000001">
    <property type="protein sequence ID" value="TWI69262.1"/>
    <property type="molecule type" value="Genomic_DNA"/>
</dbReference>
<dbReference type="AlphaFoldDB" id="A0A562RJL2"/>
<reference evidence="2 3" key="1">
    <citation type="journal article" date="2015" name="Stand. Genomic Sci.">
        <title>Genomic Encyclopedia of Bacterial and Archaeal Type Strains, Phase III: the genomes of soil and plant-associated and newly described type strains.</title>
        <authorList>
            <person name="Whitman W.B."/>
            <person name="Woyke T."/>
            <person name="Klenk H.P."/>
            <person name="Zhou Y."/>
            <person name="Lilburn T.G."/>
            <person name="Beck B.J."/>
            <person name="De Vos P."/>
            <person name="Vandamme P."/>
            <person name="Eisen J.A."/>
            <person name="Garrity G."/>
            <person name="Hugenholtz P."/>
            <person name="Kyrpides N.C."/>
        </authorList>
    </citation>
    <scope>NUCLEOTIDE SEQUENCE [LARGE SCALE GENOMIC DNA]</scope>
    <source>
        <strain evidence="2 3">CGMCC 1.10822</strain>
    </source>
</reference>
<keyword evidence="3" id="KW-1185">Reference proteome</keyword>
<organism evidence="2 3">
    <name type="scientific">Pseudoduganella lurida</name>
    <dbReference type="NCBI Taxonomy" id="1036180"/>
    <lineage>
        <taxon>Bacteria</taxon>
        <taxon>Pseudomonadati</taxon>
        <taxon>Pseudomonadota</taxon>
        <taxon>Betaproteobacteria</taxon>
        <taxon>Burkholderiales</taxon>
        <taxon>Oxalobacteraceae</taxon>
        <taxon>Telluria group</taxon>
        <taxon>Pseudoduganella</taxon>
    </lineage>
</organism>
<dbReference type="Pfam" id="PF01656">
    <property type="entry name" value="CbiA"/>
    <property type="match status" value="1"/>
</dbReference>
<evidence type="ECO:0000313" key="3">
    <source>
        <dbReference type="Proteomes" id="UP000318431"/>
    </source>
</evidence>
<protein>
    <submittedName>
        <fullName evidence="2">CobQ/CobB/MinD/ParA family nucleotide binding protein</fullName>
    </submittedName>
</protein>
<comment type="caution">
    <text evidence="2">The sequence shown here is derived from an EMBL/GenBank/DDBJ whole genome shotgun (WGS) entry which is preliminary data.</text>
</comment>
<dbReference type="SUPFAM" id="SSF52540">
    <property type="entry name" value="P-loop containing nucleoside triphosphate hydrolases"/>
    <property type="match status" value="1"/>
</dbReference>
<gene>
    <name evidence="2" type="ORF">IP91_00329</name>
</gene>
<evidence type="ECO:0000313" key="2">
    <source>
        <dbReference type="EMBL" id="TWI69262.1"/>
    </source>
</evidence>
<accession>A0A562RJL2</accession>
<proteinExistence type="predicted"/>
<dbReference type="Proteomes" id="UP000318431">
    <property type="component" value="Unassembled WGS sequence"/>
</dbReference>
<name>A0A562RJL2_9BURK</name>
<dbReference type="Gene3D" id="3.40.50.300">
    <property type="entry name" value="P-loop containing nucleotide triphosphate hydrolases"/>
    <property type="match status" value="1"/>
</dbReference>
<dbReference type="InterPro" id="IPR002586">
    <property type="entry name" value="CobQ/CobB/MinD/ParA_Nub-bd_dom"/>
</dbReference>
<dbReference type="InterPro" id="IPR027417">
    <property type="entry name" value="P-loop_NTPase"/>
</dbReference>
<dbReference type="RefSeq" id="WP_145647029.1">
    <property type="nucleotide sequence ID" value="NZ_VLLB01000001.1"/>
</dbReference>
<dbReference type="OrthoDB" id="69313at2"/>
<sequence length="241" mass="26666">MDTRSVHFTLQGRGGVGKSLASALLAQYLVHTERAVSCYDTDPVNNTFTGYEALTVKRIDILGTDNRINARAFDGLIDALLWDDNIAVIDNGASTFVPLMAYLAENRVVDLLTGSGRPVVIHSVLTGGQAFNDTRHGLEIVLQEHSAPVVVWLNEYFGPVERQGRTFLESSLYERNAERIKGIVRLGRGNGDTFGKDLEIMLERKLTFAQAIESPDFGIMPRQRLSMIRAGIFDQLAVLEL</sequence>
<evidence type="ECO:0000259" key="1">
    <source>
        <dbReference type="Pfam" id="PF01656"/>
    </source>
</evidence>